<dbReference type="InterPro" id="IPR014284">
    <property type="entry name" value="RNA_pol_sigma-70_dom"/>
</dbReference>
<dbReference type="Pfam" id="PF07638">
    <property type="entry name" value="Sigma70_ECF"/>
    <property type="match status" value="1"/>
</dbReference>
<evidence type="ECO:0000313" key="4">
    <source>
        <dbReference type="Proteomes" id="UP000663929"/>
    </source>
</evidence>
<reference evidence="3" key="1">
    <citation type="submission" date="2021-03" db="EMBL/GenBank/DDBJ databases">
        <title>Acanthopleuribacteraceae sp. M133.</title>
        <authorList>
            <person name="Wang G."/>
        </authorList>
    </citation>
    <scope>NUCLEOTIDE SEQUENCE</scope>
    <source>
        <strain evidence="3">M133</strain>
    </source>
</reference>
<organism evidence="3 4">
    <name type="scientific">Sulfidibacter corallicola</name>
    <dbReference type="NCBI Taxonomy" id="2818388"/>
    <lineage>
        <taxon>Bacteria</taxon>
        <taxon>Pseudomonadati</taxon>
        <taxon>Acidobacteriota</taxon>
        <taxon>Holophagae</taxon>
        <taxon>Acanthopleuribacterales</taxon>
        <taxon>Acanthopleuribacteraceae</taxon>
        <taxon>Sulfidibacter</taxon>
    </lineage>
</organism>
<evidence type="ECO:0000259" key="2">
    <source>
        <dbReference type="Pfam" id="PF07638"/>
    </source>
</evidence>
<feature type="region of interest" description="Disordered" evidence="1">
    <location>
        <begin position="1"/>
        <end position="29"/>
    </location>
</feature>
<dbReference type="Proteomes" id="UP000663929">
    <property type="component" value="Chromosome"/>
</dbReference>
<dbReference type="InterPro" id="IPR011517">
    <property type="entry name" value="RNA_pol_sigma70_ECF-like"/>
</dbReference>
<dbReference type="GO" id="GO:0006352">
    <property type="term" value="P:DNA-templated transcription initiation"/>
    <property type="evidence" value="ECO:0007669"/>
    <property type="project" value="InterPro"/>
</dbReference>
<dbReference type="Gene3D" id="1.10.10.10">
    <property type="entry name" value="Winged helix-like DNA-binding domain superfamily/Winged helix DNA-binding domain"/>
    <property type="match status" value="1"/>
</dbReference>
<feature type="domain" description="RNA polymerase sigma-70 ECF-like HTH" evidence="2">
    <location>
        <begin position="32"/>
        <end position="214"/>
    </location>
</feature>
<keyword evidence="4" id="KW-1185">Reference proteome</keyword>
<proteinExistence type="predicted"/>
<dbReference type="KEGG" id="scor:J3U87_04485"/>
<sequence length="230" mass="26300">MERKPSSANAIYHPSDRSAGHPVQDPTDLQKQPITDILQNWHHCNSSALEQLIPLVYRDLRGMAGFYLRDSNQYRSLQPTELVHDVYLQLLGSKSLVFENRSHFFKCAALIMRQILVRYARLRGALKRGGTVKRVPFDEQLEVAFPGLEVDQLLTLDQLIQQLGALDPRKLQILEWRFFLGLETEEIGTLLSISPRTVQREWQSARGWLARELRRAIPGSSESEPDDGAL</sequence>
<gene>
    <name evidence="3" type="ORF">J3U87_04485</name>
</gene>
<evidence type="ECO:0000256" key="1">
    <source>
        <dbReference type="SAM" id="MobiDB-lite"/>
    </source>
</evidence>
<dbReference type="EMBL" id="CP071793">
    <property type="protein sequence ID" value="QTD51707.1"/>
    <property type="molecule type" value="Genomic_DNA"/>
</dbReference>
<name>A0A8A4TQL2_SULCO</name>
<dbReference type="NCBIfam" id="TIGR02999">
    <property type="entry name" value="Sig-70_X6"/>
    <property type="match status" value="1"/>
</dbReference>
<dbReference type="AlphaFoldDB" id="A0A8A4TQL2"/>
<dbReference type="InterPro" id="IPR036388">
    <property type="entry name" value="WH-like_DNA-bd_sf"/>
</dbReference>
<accession>A0A8A4TQL2</accession>
<dbReference type="SUPFAM" id="SSF88659">
    <property type="entry name" value="Sigma3 and sigma4 domains of RNA polymerase sigma factors"/>
    <property type="match status" value="1"/>
</dbReference>
<dbReference type="NCBIfam" id="TIGR02937">
    <property type="entry name" value="sigma70-ECF"/>
    <property type="match status" value="1"/>
</dbReference>
<dbReference type="RefSeq" id="WP_237381833.1">
    <property type="nucleotide sequence ID" value="NZ_CP071793.1"/>
</dbReference>
<protein>
    <submittedName>
        <fullName evidence="3">Sigma-70 family RNA polymerase sigma factor</fullName>
    </submittedName>
</protein>
<evidence type="ECO:0000313" key="3">
    <source>
        <dbReference type="EMBL" id="QTD51707.1"/>
    </source>
</evidence>
<dbReference type="InterPro" id="IPR053812">
    <property type="entry name" value="HTH_Sigma70_ECF-like"/>
</dbReference>
<dbReference type="GO" id="GO:0003700">
    <property type="term" value="F:DNA-binding transcription factor activity"/>
    <property type="evidence" value="ECO:0007669"/>
    <property type="project" value="InterPro"/>
</dbReference>
<dbReference type="InterPro" id="IPR013324">
    <property type="entry name" value="RNA_pol_sigma_r3/r4-like"/>
</dbReference>